<comment type="pathway">
    <text evidence="5">Cofactor biosynthesis; coenzyme A biosynthesis; CoA from (R)-pantothenate: step 5/5.</text>
</comment>
<dbReference type="CDD" id="cd02022">
    <property type="entry name" value="DPCK"/>
    <property type="match status" value="1"/>
</dbReference>
<dbReference type="EC" id="2.7.1.24" evidence="5 6"/>
<evidence type="ECO:0000256" key="3">
    <source>
        <dbReference type="ARBA" id="ARBA00022840"/>
    </source>
</evidence>
<keyword evidence="5 7" id="KW-0808">Transferase</keyword>
<dbReference type="NCBIfam" id="TIGR00152">
    <property type="entry name" value="dephospho-CoA kinase"/>
    <property type="match status" value="1"/>
</dbReference>
<evidence type="ECO:0000256" key="5">
    <source>
        <dbReference type="HAMAP-Rule" id="MF_00376"/>
    </source>
</evidence>
<dbReference type="Proteomes" id="UP001595789">
    <property type="component" value="Unassembled WGS sequence"/>
</dbReference>
<keyword evidence="3 5" id="KW-0067">ATP-binding</keyword>
<keyword evidence="5" id="KW-0963">Cytoplasm</keyword>
<dbReference type="PANTHER" id="PTHR10695">
    <property type="entry name" value="DEPHOSPHO-COA KINASE-RELATED"/>
    <property type="match status" value="1"/>
</dbReference>
<accession>A0ABV8P7N5</accession>
<evidence type="ECO:0000313" key="8">
    <source>
        <dbReference type="Proteomes" id="UP001595789"/>
    </source>
</evidence>
<comment type="caution">
    <text evidence="7">The sequence shown here is derived from an EMBL/GenBank/DDBJ whole genome shotgun (WGS) entry which is preliminary data.</text>
</comment>
<comment type="subcellular location">
    <subcellularLocation>
        <location evidence="5">Cytoplasm</location>
    </subcellularLocation>
</comment>
<dbReference type="InterPro" id="IPR027417">
    <property type="entry name" value="P-loop_NTPase"/>
</dbReference>
<evidence type="ECO:0000256" key="4">
    <source>
        <dbReference type="ARBA" id="ARBA00022993"/>
    </source>
</evidence>
<dbReference type="PROSITE" id="PS51219">
    <property type="entry name" value="DPCK"/>
    <property type="match status" value="1"/>
</dbReference>
<dbReference type="HAMAP" id="MF_00376">
    <property type="entry name" value="Dephospho_CoA_kinase"/>
    <property type="match status" value="1"/>
</dbReference>
<dbReference type="RefSeq" id="WP_378981628.1">
    <property type="nucleotide sequence ID" value="NZ_JBHSBW010000007.1"/>
</dbReference>
<dbReference type="GO" id="GO:0004140">
    <property type="term" value="F:dephospho-CoA kinase activity"/>
    <property type="evidence" value="ECO:0007669"/>
    <property type="project" value="UniProtKB-EC"/>
</dbReference>
<keyword evidence="4 5" id="KW-0173">Coenzyme A biosynthesis</keyword>
<dbReference type="InterPro" id="IPR001977">
    <property type="entry name" value="Depp_CoAkinase"/>
</dbReference>
<gene>
    <name evidence="5 7" type="primary">coaE</name>
    <name evidence="7" type="ORF">ACFOWA_02970</name>
</gene>
<comment type="function">
    <text evidence="5">Catalyzes the phosphorylation of the 3'-hydroxyl group of dephosphocoenzyme A to form coenzyme A.</text>
</comment>
<comment type="similarity">
    <text evidence="1 5">Belongs to the CoaE family.</text>
</comment>
<keyword evidence="8" id="KW-1185">Reference proteome</keyword>
<keyword evidence="2 5" id="KW-0547">Nucleotide-binding</keyword>
<feature type="binding site" evidence="5">
    <location>
        <begin position="11"/>
        <end position="16"/>
    </location>
    <ligand>
        <name>ATP</name>
        <dbReference type="ChEBI" id="CHEBI:30616"/>
    </ligand>
</feature>
<comment type="catalytic activity">
    <reaction evidence="5">
        <text>3'-dephospho-CoA + ATP = ADP + CoA + H(+)</text>
        <dbReference type="Rhea" id="RHEA:18245"/>
        <dbReference type="ChEBI" id="CHEBI:15378"/>
        <dbReference type="ChEBI" id="CHEBI:30616"/>
        <dbReference type="ChEBI" id="CHEBI:57287"/>
        <dbReference type="ChEBI" id="CHEBI:57328"/>
        <dbReference type="ChEBI" id="CHEBI:456216"/>
        <dbReference type="EC" id="2.7.1.24"/>
    </reaction>
</comment>
<organism evidence="7 8">
    <name type="scientific">Pedobacter lithocola</name>
    <dbReference type="NCBI Taxonomy" id="1908239"/>
    <lineage>
        <taxon>Bacteria</taxon>
        <taxon>Pseudomonadati</taxon>
        <taxon>Bacteroidota</taxon>
        <taxon>Sphingobacteriia</taxon>
        <taxon>Sphingobacteriales</taxon>
        <taxon>Sphingobacteriaceae</taxon>
        <taxon>Pedobacter</taxon>
    </lineage>
</organism>
<evidence type="ECO:0000256" key="6">
    <source>
        <dbReference type="NCBIfam" id="TIGR00152"/>
    </source>
</evidence>
<protein>
    <recommendedName>
        <fullName evidence="5 6">Dephospho-CoA kinase</fullName>
        <ecNumber evidence="5 6">2.7.1.24</ecNumber>
    </recommendedName>
    <alternativeName>
        <fullName evidence="5">Dephosphocoenzyme A kinase</fullName>
    </alternativeName>
</protein>
<dbReference type="Pfam" id="PF01121">
    <property type="entry name" value="CoaE"/>
    <property type="match status" value="1"/>
</dbReference>
<dbReference type="Gene3D" id="3.40.50.300">
    <property type="entry name" value="P-loop containing nucleotide triphosphate hydrolases"/>
    <property type="match status" value="1"/>
</dbReference>
<evidence type="ECO:0000256" key="2">
    <source>
        <dbReference type="ARBA" id="ARBA00022741"/>
    </source>
</evidence>
<evidence type="ECO:0000256" key="1">
    <source>
        <dbReference type="ARBA" id="ARBA00009018"/>
    </source>
</evidence>
<proteinExistence type="inferred from homology"/>
<dbReference type="EMBL" id="JBHSBW010000007">
    <property type="protein sequence ID" value="MFC4210127.1"/>
    <property type="molecule type" value="Genomic_DNA"/>
</dbReference>
<dbReference type="SUPFAM" id="SSF52540">
    <property type="entry name" value="P-loop containing nucleoside triphosphate hydrolases"/>
    <property type="match status" value="1"/>
</dbReference>
<reference evidence="8" key="1">
    <citation type="journal article" date="2019" name="Int. J. Syst. Evol. Microbiol.">
        <title>The Global Catalogue of Microorganisms (GCM) 10K type strain sequencing project: providing services to taxonomists for standard genome sequencing and annotation.</title>
        <authorList>
            <consortium name="The Broad Institute Genomics Platform"/>
            <consortium name="The Broad Institute Genome Sequencing Center for Infectious Disease"/>
            <person name="Wu L."/>
            <person name="Ma J."/>
        </authorList>
    </citation>
    <scope>NUCLEOTIDE SEQUENCE [LARGE SCALE GENOMIC DNA]</scope>
    <source>
        <strain evidence="8">CCM 8691</strain>
    </source>
</reference>
<evidence type="ECO:0000313" key="7">
    <source>
        <dbReference type="EMBL" id="MFC4210127.1"/>
    </source>
</evidence>
<name>A0ABV8P7N5_9SPHI</name>
<dbReference type="PANTHER" id="PTHR10695:SF46">
    <property type="entry name" value="BIFUNCTIONAL COENZYME A SYNTHASE-RELATED"/>
    <property type="match status" value="1"/>
</dbReference>
<sequence>MYKIGITGGIGSGKTTVCKVFEVLGIPVFYADTEAKNIMIKDAELIEGVKSTFGKNSYFDDGILNNKHIAAIVFNSEIELAKLNALVHPAVFRAFDAWANEVKNNVPYTLKEAALLFESDSYKMCDTSILVTAPMETKINRVIQRDNVSTEQVKARMSKQMTDEDKAKMAEHFIVNDEEHSIIKQVLSLHKHFLQLASKVQTI</sequence>
<keyword evidence="5 7" id="KW-0418">Kinase</keyword>